<dbReference type="EMBL" id="JAJFZT010000008">
    <property type="protein sequence ID" value="MCC3273642.1"/>
    <property type="molecule type" value="Genomic_DNA"/>
</dbReference>
<gene>
    <name evidence="1" type="ORF">LJ755_12990</name>
    <name evidence="2" type="ORF">MUK71_01975</name>
</gene>
<evidence type="ECO:0000313" key="1">
    <source>
        <dbReference type="EMBL" id="MCC3273642.1"/>
    </source>
</evidence>
<evidence type="ECO:0000313" key="4">
    <source>
        <dbReference type="Proteomes" id="UP001155145"/>
    </source>
</evidence>
<dbReference type="SUPFAM" id="SSF53822">
    <property type="entry name" value="Periplasmic binding protein-like I"/>
    <property type="match status" value="1"/>
</dbReference>
<keyword evidence="3" id="KW-1185">Reference proteome</keyword>
<dbReference type="Gene3D" id="3.40.50.2300">
    <property type="match status" value="2"/>
</dbReference>
<evidence type="ECO:0000313" key="2">
    <source>
        <dbReference type="EMBL" id="UON92447.1"/>
    </source>
</evidence>
<organism evidence="1 4">
    <name type="scientific">Arthrobacter zhangbolii</name>
    <dbReference type="NCBI Taxonomy" id="2886936"/>
    <lineage>
        <taxon>Bacteria</taxon>
        <taxon>Bacillati</taxon>
        <taxon>Actinomycetota</taxon>
        <taxon>Actinomycetes</taxon>
        <taxon>Micrococcales</taxon>
        <taxon>Micrococcaceae</taxon>
        <taxon>Arthrobacter</taxon>
    </lineage>
</organism>
<dbReference type="InterPro" id="IPR028082">
    <property type="entry name" value="Peripla_BP_I"/>
</dbReference>
<protein>
    <recommendedName>
        <fullName evidence="5">Leucine-binding protein domain-containing protein</fullName>
    </recommendedName>
</protein>
<dbReference type="Proteomes" id="UP001155145">
    <property type="component" value="Unassembled WGS sequence"/>
</dbReference>
<dbReference type="RefSeq" id="WP_227929364.1">
    <property type="nucleotide sequence ID" value="NZ_CP094984.1"/>
</dbReference>
<proteinExistence type="predicted"/>
<reference evidence="1" key="1">
    <citation type="submission" date="2021-10" db="EMBL/GenBank/DDBJ databases">
        <title>Novel species in genus Arthrobacter.</title>
        <authorList>
            <person name="Liu Y."/>
        </authorList>
    </citation>
    <scope>NUCLEOTIDE SEQUENCE</scope>
    <source>
        <strain evidence="1">Zg-Y462</strain>
        <strain evidence="3">zg-Y462</strain>
    </source>
</reference>
<evidence type="ECO:0000313" key="3">
    <source>
        <dbReference type="Proteomes" id="UP000829758"/>
    </source>
</evidence>
<evidence type="ECO:0008006" key="5">
    <source>
        <dbReference type="Google" id="ProtNLM"/>
    </source>
</evidence>
<sequence length="447" mass="44797">MSPRTRLMTLLIAGVAVVAAAVIALTVTLNRPKEVPQTDPVAATVPVALDADGLAKDFSLGIVLTYGSSGEPGSEYNGAAQGAVVAAHRFSQSGAEVTLSPMNDRGTEEGAREAVRALAEDGVSGIVVTSTGPQALAAAKAAEELGLPAILPYAEASDPADSTWTTKASGVELEEALAAALDGKSRILVVNDGGPVPSTVQAAQALNLQDFEDVTALAQEAAIQTGNQPLPPVEGAPADAESVRITNPADAVVVSAATPQRLARLVQALQARDVSVPLVLPNGADAPAFAAELATLDGAATGQLVTLAPPGGDGSALQQDAQGRGMSAFLSAVRLASGDTKVRNLTGDAPLAESAWAADTSSHDAVVALVRAAAQAESNEPAEVADALRTMSLGPGEGLAGPALDFTSPLALTVTPVPVHASAQDLGLRPADANAPRLVWVPSPAAP</sequence>
<dbReference type="AlphaFoldDB" id="A0A9X1SAP0"/>
<accession>A0A9X1SAP0</accession>
<name>A0A9X1SAP0_9MICC</name>
<dbReference type="Proteomes" id="UP000829758">
    <property type="component" value="Chromosome"/>
</dbReference>
<dbReference type="EMBL" id="CP094984">
    <property type="protein sequence ID" value="UON92447.1"/>
    <property type="molecule type" value="Genomic_DNA"/>
</dbReference>